<dbReference type="PANTHER" id="PTHR11319">
    <property type="entry name" value="G PROTEIN-COUPLED RECEPTOR-RELATED"/>
    <property type="match status" value="1"/>
</dbReference>
<dbReference type="Gene3D" id="2.160.20.10">
    <property type="entry name" value="Single-stranded right-handed beta-helix, Pectin lyase-like"/>
    <property type="match status" value="1"/>
</dbReference>
<evidence type="ECO:0000313" key="4">
    <source>
        <dbReference type="Proteomes" id="UP000007844"/>
    </source>
</evidence>
<dbReference type="NCBIfam" id="NF041518">
    <property type="entry name" value="choice_anch_Q"/>
    <property type="match status" value="1"/>
</dbReference>
<dbReference type="HOGENOM" id="CLU_591502_0_0_7"/>
<feature type="signal peptide" evidence="1">
    <location>
        <begin position="1"/>
        <end position="25"/>
    </location>
</feature>
<dbReference type="Pfam" id="PF13229">
    <property type="entry name" value="Beta_helix"/>
    <property type="match status" value="1"/>
</dbReference>
<evidence type="ECO:0000259" key="2">
    <source>
        <dbReference type="Pfam" id="PF13229"/>
    </source>
</evidence>
<dbReference type="EMBL" id="CP003221">
    <property type="protein sequence ID" value="EGJ50809.1"/>
    <property type="molecule type" value="Genomic_DNA"/>
</dbReference>
<dbReference type="InterPro" id="IPR039448">
    <property type="entry name" value="Beta_helix"/>
</dbReference>
<sequence precursor="true">MKRIFARVVRLGFAAILLAAVLGVAAEQAEAWVWYVKPGLASGSGKAWSDPFATIGEAVTAATAGDSIWVVEGEYLIEEPIRITKRLNIYGGFLGVEQCLDERVGDLRSTIDGGDSTACMAISADTLLDGIDFFECNSYVNVGGGHDPNKYLPGPAITAENVKLTMRSCTLRKNTGDAHGAMRADSCQVDICDIRIEDSIAADIPAAVSGGIYLENCTGSIRQSLIQNTGSMYSGGMYAKGGSLLVDRCQFIRNSAGRGPGGGINIQGDHTVQDSIFYGNSALSGGAGYFNGTTVNRCRMINNSADGAGAFLASKATLYNCVMHNNSGSLSPNVDFTESSLVNCTIVERVPSSYSMMRAGGSRIVNSIIWIIGEGQIFEDSTNVSVTYSLVPGGQAGEGNIDADPLFVDLGNYNFKLQPTSPAVDAGTANIPDLPETDYTGKRRVMGSAPDMGAYELSQLPRDALSRLLLPSQLDSEQADGGGDS</sequence>
<dbReference type="KEGG" id="daf:Desaf_2486"/>
<name>F3YZ53_DESAF</name>
<evidence type="ECO:0000256" key="1">
    <source>
        <dbReference type="SAM" id="SignalP"/>
    </source>
</evidence>
<gene>
    <name evidence="3" type="ORF">Desaf_2486</name>
</gene>
<organism evidence="3 4">
    <name type="scientific">Desulfocurvibacter africanus subsp. africanus str. Walvis Bay</name>
    <dbReference type="NCBI Taxonomy" id="690850"/>
    <lineage>
        <taxon>Bacteria</taxon>
        <taxon>Pseudomonadati</taxon>
        <taxon>Thermodesulfobacteriota</taxon>
        <taxon>Desulfovibrionia</taxon>
        <taxon>Desulfovibrionales</taxon>
        <taxon>Desulfovibrionaceae</taxon>
        <taxon>Desulfocurvibacter</taxon>
    </lineage>
</organism>
<dbReference type="InterPro" id="IPR011050">
    <property type="entry name" value="Pectin_lyase_fold/virulence"/>
</dbReference>
<dbReference type="InterPro" id="IPR059226">
    <property type="entry name" value="Choice_anch_Q_dom"/>
</dbReference>
<feature type="chain" id="PRO_5003308838" description="Right handed beta helix domain-containing protein" evidence="1">
    <location>
        <begin position="26"/>
        <end position="485"/>
    </location>
</feature>
<accession>F3YZ53</accession>
<dbReference type="PANTHER" id="PTHR11319:SF35">
    <property type="entry name" value="OUTER MEMBRANE PROTEIN PMPC-RELATED"/>
    <property type="match status" value="1"/>
</dbReference>
<dbReference type="eggNOG" id="COG3420">
    <property type="taxonomic scope" value="Bacteria"/>
</dbReference>
<protein>
    <recommendedName>
        <fullName evidence="2">Right handed beta helix domain-containing protein</fullName>
    </recommendedName>
</protein>
<keyword evidence="4" id="KW-1185">Reference proteome</keyword>
<reference evidence="3 4" key="1">
    <citation type="journal article" date="2011" name="J. Bacteriol.">
        <title>Genome sequence of the mercury-methylating and pleomorphic Desulfovibrio africanus Strain Walvis Bay.</title>
        <authorList>
            <person name="Brown S.D."/>
            <person name="Wall J.D."/>
            <person name="Kucken A.M."/>
            <person name="Gilmour C.C."/>
            <person name="Podar M."/>
            <person name="Brandt C.C."/>
            <person name="Teshima H."/>
            <person name="Detter J.C."/>
            <person name="Han C.S."/>
            <person name="Land M.L."/>
            <person name="Lucas S."/>
            <person name="Han J."/>
            <person name="Pennacchio L."/>
            <person name="Nolan M."/>
            <person name="Pitluck S."/>
            <person name="Woyke T."/>
            <person name="Goodwin L."/>
            <person name="Palumbo A.V."/>
            <person name="Elias D.A."/>
        </authorList>
    </citation>
    <scope>NUCLEOTIDE SEQUENCE [LARGE SCALE GENOMIC DNA]</scope>
    <source>
        <strain evidence="3 4">Walvis Bay</strain>
    </source>
</reference>
<keyword evidence="1" id="KW-0732">Signal</keyword>
<evidence type="ECO:0000313" key="3">
    <source>
        <dbReference type="EMBL" id="EGJ50809.1"/>
    </source>
</evidence>
<dbReference type="AlphaFoldDB" id="F3YZ53"/>
<dbReference type="RefSeq" id="WP_014260508.1">
    <property type="nucleotide sequence ID" value="NC_016629.1"/>
</dbReference>
<dbReference type="eggNOG" id="COG3291">
    <property type="taxonomic scope" value="Bacteria"/>
</dbReference>
<feature type="domain" description="Right handed beta helix" evidence="2">
    <location>
        <begin position="163"/>
        <end position="321"/>
    </location>
</feature>
<dbReference type="SUPFAM" id="SSF51126">
    <property type="entry name" value="Pectin lyase-like"/>
    <property type="match status" value="1"/>
</dbReference>
<proteinExistence type="predicted"/>
<dbReference type="STRING" id="690850.Desaf_2486"/>
<dbReference type="InterPro" id="IPR012334">
    <property type="entry name" value="Pectin_lyas_fold"/>
</dbReference>
<dbReference type="Proteomes" id="UP000007844">
    <property type="component" value="Chromosome"/>
</dbReference>